<accession>A0A4U0MPG8</accession>
<evidence type="ECO:0000256" key="1">
    <source>
        <dbReference type="SAM" id="MobiDB-lite"/>
    </source>
</evidence>
<name>A0A4U0MPG8_9ACTN</name>
<protein>
    <submittedName>
        <fullName evidence="2">Uncharacterized protein</fullName>
    </submittedName>
</protein>
<gene>
    <name evidence="2" type="ORF">FCH28_32955</name>
</gene>
<dbReference type="OrthoDB" id="4239038at2"/>
<dbReference type="Proteomes" id="UP000308697">
    <property type="component" value="Unassembled WGS sequence"/>
</dbReference>
<evidence type="ECO:0000313" key="2">
    <source>
        <dbReference type="EMBL" id="TJZ42717.1"/>
    </source>
</evidence>
<dbReference type="AlphaFoldDB" id="A0A4U0MPG8"/>
<proteinExistence type="predicted"/>
<dbReference type="RefSeq" id="WP_136743897.1">
    <property type="nucleotide sequence ID" value="NZ_SUMB01000015.1"/>
</dbReference>
<feature type="region of interest" description="Disordered" evidence="1">
    <location>
        <begin position="45"/>
        <end position="71"/>
    </location>
</feature>
<organism evidence="2 3">
    <name type="scientific">Streptomyces piniterrae</name>
    <dbReference type="NCBI Taxonomy" id="2571125"/>
    <lineage>
        <taxon>Bacteria</taxon>
        <taxon>Bacillati</taxon>
        <taxon>Actinomycetota</taxon>
        <taxon>Actinomycetes</taxon>
        <taxon>Kitasatosporales</taxon>
        <taxon>Streptomycetaceae</taxon>
        <taxon>Streptomyces</taxon>
    </lineage>
</organism>
<reference evidence="2 3" key="1">
    <citation type="submission" date="2019-04" db="EMBL/GenBank/DDBJ databases">
        <title>Streptomyces piniterrae sp. nov., a heliquinomycin-producing actinomycete isolated from rhizosphere soil of Pinus yunnanensis.</title>
        <authorList>
            <person name="Zhuang X."/>
            <person name="Zhao J."/>
        </authorList>
    </citation>
    <scope>NUCLEOTIDE SEQUENCE [LARGE SCALE GENOMIC DNA]</scope>
    <source>
        <strain evidence="3">jys28</strain>
    </source>
</reference>
<sequence length="140" mass="14312">MAKVRADRLGRLLLIVATIVLALPTVLHGVRGGVAALTPPALAADSPGHHWEPPPGQRAGHPTFSTDGHPDAAAVHCQQRHGGRSPATASAPVPLSTPLSTSAPVRAVGGRAVSAPLTGRQAVPLSRSGELPVHHSVFRC</sequence>
<feature type="region of interest" description="Disordered" evidence="1">
    <location>
        <begin position="79"/>
        <end position="98"/>
    </location>
</feature>
<comment type="caution">
    <text evidence="2">The sequence shown here is derived from an EMBL/GenBank/DDBJ whole genome shotgun (WGS) entry which is preliminary data.</text>
</comment>
<dbReference type="EMBL" id="SUMB01000015">
    <property type="protein sequence ID" value="TJZ42717.1"/>
    <property type="molecule type" value="Genomic_DNA"/>
</dbReference>
<evidence type="ECO:0000313" key="3">
    <source>
        <dbReference type="Proteomes" id="UP000308697"/>
    </source>
</evidence>
<keyword evidence="3" id="KW-1185">Reference proteome</keyword>